<reference evidence="2" key="1">
    <citation type="submission" date="2018-05" db="EMBL/GenBank/DDBJ databases">
        <authorList>
            <person name="Lanie J.A."/>
            <person name="Ng W.-L."/>
            <person name="Kazmierczak K.M."/>
            <person name="Andrzejewski T.M."/>
            <person name="Davidsen T.M."/>
            <person name="Wayne K.J."/>
            <person name="Tettelin H."/>
            <person name="Glass J.I."/>
            <person name="Rusch D."/>
            <person name="Podicherti R."/>
            <person name="Tsui H.-C.T."/>
            <person name="Winkler M.E."/>
        </authorList>
    </citation>
    <scope>NUCLEOTIDE SEQUENCE</scope>
</reference>
<evidence type="ECO:0000313" key="2">
    <source>
        <dbReference type="EMBL" id="SVB38375.1"/>
    </source>
</evidence>
<dbReference type="EMBL" id="UINC01039621">
    <property type="protein sequence ID" value="SVB38375.1"/>
    <property type="molecule type" value="Genomic_DNA"/>
</dbReference>
<dbReference type="Pfam" id="PF02602">
    <property type="entry name" value="HEM4"/>
    <property type="match status" value="1"/>
</dbReference>
<feature type="domain" description="Tetrapyrrole biosynthesis uroporphyrinogen III synthase" evidence="1">
    <location>
        <begin position="26"/>
        <end position="248"/>
    </location>
</feature>
<sequence>MHSMKPLSGKRVAVTRAPQQAADLCRRLSEVGASVVRCPTIQIDPPESYGALDAALSSIGDYTVMVLTSSNGSRAILRRLDELGIHTRELRGLQVAALGLATAQPLLDRGIRTTTGADAATSELLVERLSSLEDQRVLLPRSDIADQRLVQDLLAKGAAQVNDVEAYRTVPVPPPPQSRKELEVGVDAICFTSPSTVAGFQLMGPDWHDLASGALVVAIGPTTAAAATGAGIPDVVQARQRSTSGLVASLVEGLQA</sequence>
<name>A0A382DJF0_9ZZZZ</name>
<accession>A0A382DJF0</accession>
<dbReference type="GO" id="GO:0006780">
    <property type="term" value="P:uroporphyrinogen III biosynthetic process"/>
    <property type="evidence" value="ECO:0007669"/>
    <property type="project" value="InterPro"/>
</dbReference>
<dbReference type="InterPro" id="IPR003754">
    <property type="entry name" value="4pyrrol_synth_uPrphyn_synth"/>
</dbReference>
<dbReference type="PANTHER" id="PTHR40082:SF1">
    <property type="entry name" value="BLR5956 PROTEIN"/>
    <property type="match status" value="1"/>
</dbReference>
<dbReference type="InterPro" id="IPR036108">
    <property type="entry name" value="4pyrrol_syn_uPrphyn_synt_sf"/>
</dbReference>
<dbReference type="PANTHER" id="PTHR40082">
    <property type="entry name" value="BLR5956 PROTEIN"/>
    <property type="match status" value="1"/>
</dbReference>
<dbReference type="SUPFAM" id="SSF69618">
    <property type="entry name" value="HemD-like"/>
    <property type="match status" value="1"/>
</dbReference>
<organism evidence="2">
    <name type="scientific">marine metagenome</name>
    <dbReference type="NCBI Taxonomy" id="408172"/>
    <lineage>
        <taxon>unclassified sequences</taxon>
        <taxon>metagenomes</taxon>
        <taxon>ecological metagenomes</taxon>
    </lineage>
</organism>
<dbReference type="InterPro" id="IPR039793">
    <property type="entry name" value="UROS/Hem4"/>
</dbReference>
<dbReference type="Gene3D" id="3.40.50.10090">
    <property type="match status" value="2"/>
</dbReference>
<gene>
    <name evidence="2" type="ORF">METZ01_LOCUS191229</name>
</gene>
<proteinExistence type="predicted"/>
<dbReference type="CDD" id="cd06578">
    <property type="entry name" value="HemD"/>
    <property type="match status" value="1"/>
</dbReference>
<protein>
    <recommendedName>
        <fullName evidence="1">Tetrapyrrole biosynthesis uroporphyrinogen III synthase domain-containing protein</fullName>
    </recommendedName>
</protein>
<dbReference type="GO" id="GO:0004852">
    <property type="term" value="F:uroporphyrinogen-III synthase activity"/>
    <property type="evidence" value="ECO:0007669"/>
    <property type="project" value="InterPro"/>
</dbReference>
<evidence type="ECO:0000259" key="1">
    <source>
        <dbReference type="Pfam" id="PF02602"/>
    </source>
</evidence>
<dbReference type="AlphaFoldDB" id="A0A382DJF0"/>